<evidence type="ECO:0000313" key="10">
    <source>
        <dbReference type="EMBL" id="OYX57305.1"/>
    </source>
</evidence>
<dbReference type="InterPro" id="IPR050741">
    <property type="entry name" value="Acyl-CoA_dehydrogenase"/>
</dbReference>
<evidence type="ECO:0000313" key="11">
    <source>
        <dbReference type="Proteomes" id="UP000216147"/>
    </source>
</evidence>
<sequence length="395" mass="43015">MADHTPPALDFDGLRPPSPFMTSEHDAWRGKLRGFVNGYIAPHLDEWDAASDFPDSLYNDAAREGISGMGFREDLGGTGENVDLWHRIIFAEEFFRMGSGVVFADLATPWIALPPIINGGTPEMLDRVARPVLAGDKKIAFAVTEPGGGSDVSGFTTTAERKGDVFVVNGGKTLISGAMKADYLLTAVRTGGPGMGGLSMLLIETDRPGVTRGSLPGLQWYNRNNGWLNFDNVEVPVSNLVGVENRGFAGLASQFNIERFSGIAATLAMTRTCVAEAIAFARERHTFGKRLIDHQVMRHKIVDMVQRIKVAYAMLDILVWRFGLGEVPVADLALLKVQATTTLEHCARESLQVLGGRAYTGGNRVERIYREARIFVIGGGSEEILRDLAAKQMGF</sequence>
<feature type="domain" description="Acyl-CoA dehydrogenase/oxidase C-terminal" evidence="7">
    <location>
        <begin position="245"/>
        <end position="393"/>
    </location>
</feature>
<reference evidence="10 11" key="1">
    <citation type="submission" date="2017-03" db="EMBL/GenBank/DDBJ databases">
        <title>Lifting the veil on microbial sulfur biogeochemistry in mining wastewaters.</title>
        <authorList>
            <person name="Kantor R.S."/>
            <person name="Colenbrander Nelson T."/>
            <person name="Marshall S."/>
            <person name="Bennett D."/>
            <person name="Apte S."/>
            <person name="Camacho D."/>
            <person name="Thomas B.C."/>
            <person name="Warren L.A."/>
            <person name="Banfield J.F."/>
        </authorList>
    </citation>
    <scope>NUCLEOTIDE SEQUENCE [LARGE SCALE GENOMIC DNA]</scope>
    <source>
        <strain evidence="10">32-68-21</strain>
    </source>
</reference>
<evidence type="ECO:0000259" key="7">
    <source>
        <dbReference type="Pfam" id="PF00441"/>
    </source>
</evidence>
<dbReference type="Gene3D" id="1.10.540.10">
    <property type="entry name" value="Acyl-CoA dehydrogenase/oxidase, N-terminal domain"/>
    <property type="match status" value="1"/>
</dbReference>
<organism evidence="10 11">
    <name type="scientific">Brevundimonas subvibrioides</name>
    <dbReference type="NCBI Taxonomy" id="74313"/>
    <lineage>
        <taxon>Bacteria</taxon>
        <taxon>Pseudomonadati</taxon>
        <taxon>Pseudomonadota</taxon>
        <taxon>Alphaproteobacteria</taxon>
        <taxon>Caulobacterales</taxon>
        <taxon>Caulobacteraceae</taxon>
        <taxon>Brevundimonas</taxon>
    </lineage>
</organism>
<dbReference type="EMBL" id="NCEQ01000006">
    <property type="protein sequence ID" value="OYX57305.1"/>
    <property type="molecule type" value="Genomic_DNA"/>
</dbReference>
<dbReference type="PANTHER" id="PTHR48083:SF28">
    <property type="entry name" value="ACYL-COA DEHYDROGENASE FAMILY PROTEIN (AFU_ORTHOLOGUE AFUA_6G10880)-RELATED"/>
    <property type="match status" value="1"/>
</dbReference>
<dbReference type="InterPro" id="IPR046373">
    <property type="entry name" value="Acyl-CoA_Oxase/DH_mid-dom_sf"/>
</dbReference>
<comment type="caution">
    <text evidence="10">The sequence shown here is derived from an EMBL/GenBank/DDBJ whole genome shotgun (WGS) entry which is preliminary data.</text>
</comment>
<gene>
    <name evidence="10" type="ORF">B7Y86_06260</name>
</gene>
<evidence type="ECO:0000256" key="5">
    <source>
        <dbReference type="ARBA" id="ARBA00023002"/>
    </source>
</evidence>
<comment type="cofactor">
    <cofactor evidence="1 6">
        <name>FAD</name>
        <dbReference type="ChEBI" id="CHEBI:57692"/>
    </cofactor>
</comment>
<evidence type="ECO:0000256" key="1">
    <source>
        <dbReference type="ARBA" id="ARBA00001974"/>
    </source>
</evidence>
<dbReference type="InterPro" id="IPR006089">
    <property type="entry name" value="Acyl-CoA_DH_CS"/>
</dbReference>
<keyword evidence="5 6" id="KW-0560">Oxidoreductase</keyword>
<dbReference type="PROSITE" id="PS00072">
    <property type="entry name" value="ACYL_COA_DH_1"/>
    <property type="match status" value="1"/>
</dbReference>
<dbReference type="GO" id="GO:0005737">
    <property type="term" value="C:cytoplasm"/>
    <property type="evidence" value="ECO:0007669"/>
    <property type="project" value="TreeGrafter"/>
</dbReference>
<dbReference type="SUPFAM" id="SSF56645">
    <property type="entry name" value="Acyl-CoA dehydrogenase NM domain-like"/>
    <property type="match status" value="1"/>
</dbReference>
<dbReference type="GO" id="GO:0050660">
    <property type="term" value="F:flavin adenine dinucleotide binding"/>
    <property type="evidence" value="ECO:0007669"/>
    <property type="project" value="InterPro"/>
</dbReference>
<dbReference type="AlphaFoldDB" id="A0A258HJV0"/>
<dbReference type="Pfam" id="PF02771">
    <property type="entry name" value="Acyl-CoA_dh_N"/>
    <property type="match status" value="1"/>
</dbReference>
<dbReference type="Pfam" id="PF02770">
    <property type="entry name" value="Acyl-CoA_dh_M"/>
    <property type="match status" value="1"/>
</dbReference>
<feature type="domain" description="Acyl-CoA dehydrogenase/oxidase N-terminal" evidence="9">
    <location>
        <begin position="22"/>
        <end position="136"/>
    </location>
</feature>
<evidence type="ECO:0000259" key="8">
    <source>
        <dbReference type="Pfam" id="PF02770"/>
    </source>
</evidence>
<evidence type="ECO:0000256" key="4">
    <source>
        <dbReference type="ARBA" id="ARBA00022827"/>
    </source>
</evidence>
<dbReference type="GO" id="GO:0003995">
    <property type="term" value="F:acyl-CoA dehydrogenase activity"/>
    <property type="evidence" value="ECO:0007669"/>
    <property type="project" value="InterPro"/>
</dbReference>
<dbReference type="InterPro" id="IPR013786">
    <property type="entry name" value="AcylCoA_DH/ox_N"/>
</dbReference>
<dbReference type="InterPro" id="IPR006091">
    <property type="entry name" value="Acyl-CoA_Oxase/DH_mid-dom"/>
</dbReference>
<dbReference type="GO" id="GO:0033539">
    <property type="term" value="P:fatty acid beta-oxidation using acyl-CoA dehydrogenase"/>
    <property type="evidence" value="ECO:0007669"/>
    <property type="project" value="TreeGrafter"/>
</dbReference>
<evidence type="ECO:0000259" key="9">
    <source>
        <dbReference type="Pfam" id="PF02771"/>
    </source>
</evidence>
<evidence type="ECO:0000256" key="6">
    <source>
        <dbReference type="RuleBase" id="RU362125"/>
    </source>
</evidence>
<dbReference type="InterPro" id="IPR009075">
    <property type="entry name" value="AcylCo_DH/oxidase_C"/>
</dbReference>
<dbReference type="Proteomes" id="UP000216147">
    <property type="component" value="Unassembled WGS sequence"/>
</dbReference>
<dbReference type="PANTHER" id="PTHR48083">
    <property type="entry name" value="MEDIUM-CHAIN SPECIFIC ACYL-COA DEHYDROGENASE, MITOCHONDRIAL-RELATED"/>
    <property type="match status" value="1"/>
</dbReference>
<dbReference type="Gene3D" id="1.20.140.10">
    <property type="entry name" value="Butyryl-CoA Dehydrogenase, subunit A, domain 3"/>
    <property type="match status" value="1"/>
</dbReference>
<evidence type="ECO:0008006" key="12">
    <source>
        <dbReference type="Google" id="ProtNLM"/>
    </source>
</evidence>
<dbReference type="Pfam" id="PF00441">
    <property type="entry name" value="Acyl-CoA_dh_1"/>
    <property type="match status" value="1"/>
</dbReference>
<dbReference type="InterPro" id="IPR036250">
    <property type="entry name" value="AcylCo_DH-like_C"/>
</dbReference>
<dbReference type="InterPro" id="IPR037069">
    <property type="entry name" value="AcylCoA_DH/ox_N_sf"/>
</dbReference>
<feature type="domain" description="Acyl-CoA oxidase/dehydrogenase middle" evidence="8">
    <location>
        <begin position="140"/>
        <end position="233"/>
    </location>
</feature>
<dbReference type="InterPro" id="IPR009100">
    <property type="entry name" value="AcylCoA_DH/oxidase_NM_dom_sf"/>
</dbReference>
<protein>
    <recommendedName>
        <fullName evidence="12">Acyl-CoA dehydrogenase</fullName>
    </recommendedName>
</protein>
<proteinExistence type="inferred from homology"/>
<keyword evidence="3 6" id="KW-0285">Flavoprotein</keyword>
<name>A0A258HJV0_9CAUL</name>
<accession>A0A258HJV0</accession>
<comment type="similarity">
    <text evidence="2 6">Belongs to the acyl-CoA dehydrogenase family.</text>
</comment>
<dbReference type="Gene3D" id="2.40.110.10">
    <property type="entry name" value="Butyryl-CoA Dehydrogenase, subunit A, domain 2"/>
    <property type="match status" value="1"/>
</dbReference>
<evidence type="ECO:0000256" key="2">
    <source>
        <dbReference type="ARBA" id="ARBA00009347"/>
    </source>
</evidence>
<evidence type="ECO:0000256" key="3">
    <source>
        <dbReference type="ARBA" id="ARBA00022630"/>
    </source>
</evidence>
<dbReference type="SUPFAM" id="SSF47203">
    <property type="entry name" value="Acyl-CoA dehydrogenase C-terminal domain-like"/>
    <property type="match status" value="1"/>
</dbReference>
<keyword evidence="4 6" id="KW-0274">FAD</keyword>